<evidence type="ECO:0000313" key="9">
    <source>
        <dbReference type="EMBL" id="KAJ0975803.1"/>
    </source>
</evidence>
<keyword evidence="4" id="KW-0732">Signal</keyword>
<dbReference type="InterPro" id="IPR012951">
    <property type="entry name" value="BBE"/>
</dbReference>
<keyword evidence="5" id="KW-0274">FAD</keyword>
<protein>
    <recommendedName>
        <fullName evidence="8">FAD-binding PCMH-type domain-containing protein</fullName>
    </recommendedName>
</protein>
<comment type="caution">
    <text evidence="9">The sequence shown here is derived from an EMBL/GenBank/DDBJ whole genome shotgun (WGS) entry which is preliminary data.</text>
</comment>
<accession>A0A9D5CNV6</accession>
<comment type="similarity">
    <text evidence="2">Belongs to the oxygen-dependent FAD-linked oxidoreductase family.</text>
</comment>
<keyword evidence="7" id="KW-0325">Glycoprotein</keyword>
<dbReference type="InterPro" id="IPR006093">
    <property type="entry name" value="Oxy_OxRdtase_FAD_BS"/>
</dbReference>
<evidence type="ECO:0000256" key="4">
    <source>
        <dbReference type="ARBA" id="ARBA00022729"/>
    </source>
</evidence>
<dbReference type="SUPFAM" id="SSF56176">
    <property type="entry name" value="FAD-binding/transporter-associated domain-like"/>
    <property type="match status" value="1"/>
</dbReference>
<dbReference type="OrthoDB" id="407275at2759"/>
<dbReference type="InterPro" id="IPR016166">
    <property type="entry name" value="FAD-bd_PCMH"/>
</dbReference>
<dbReference type="Pfam" id="PF08031">
    <property type="entry name" value="BBE"/>
    <property type="match status" value="1"/>
</dbReference>
<organism evidence="9 10">
    <name type="scientific">Dioscorea zingiberensis</name>
    <dbReference type="NCBI Taxonomy" id="325984"/>
    <lineage>
        <taxon>Eukaryota</taxon>
        <taxon>Viridiplantae</taxon>
        <taxon>Streptophyta</taxon>
        <taxon>Embryophyta</taxon>
        <taxon>Tracheophyta</taxon>
        <taxon>Spermatophyta</taxon>
        <taxon>Magnoliopsida</taxon>
        <taxon>Liliopsida</taxon>
        <taxon>Dioscoreales</taxon>
        <taxon>Dioscoreaceae</taxon>
        <taxon>Dioscorea</taxon>
    </lineage>
</organism>
<dbReference type="GO" id="GO:0071949">
    <property type="term" value="F:FAD binding"/>
    <property type="evidence" value="ECO:0007669"/>
    <property type="project" value="InterPro"/>
</dbReference>
<sequence>MILSSSINQSFIQCFISKTNSSQNIYTTNNISYNTVLQSSVQNLRFLTSPTTTKPTAIVTAATLADVQATVACSRLAGLRVRVRSGGHDYEAMSYVSSGEHFIILDLAKLSSITVDKDFAFAWVETGATLGELYYAIAKNNNTVAFPAGLCPTIGIGGHFTGGGIGTLMRMYGTAADNIVDALLVNSYGKLLDRKVMGEDLFWAIRGGGAASFGVVLSFKIKLVYVPPTVTAFNVIKNLRQNATELVQRWQTIAPKFDEKLFIRVLAQTADDGSNNKTIEAVFNSFYLGRRDELLSVMEKSFPELGLKAEDCTEMSWLESVLFFAGYSGRSVDILLDRTPEYNSSFKAKSDFVKKAISKEGLEKIWEFLLEAKDEPLTMIMDPLGGRMDEISKSAIAFPHRKGNLYNIQYFMRWFETDTVVTERHLGWMRKMYEFMKPYVSSHPRTAYYNYKDIDLGEGQGIYSADVVWGDKYFKGNFKRLAYVKGKVDPVNFFRNEQSIPPLSLYLSNTEI</sequence>
<dbReference type="PROSITE" id="PS51387">
    <property type="entry name" value="FAD_PCMH"/>
    <property type="match status" value="1"/>
</dbReference>
<evidence type="ECO:0000259" key="8">
    <source>
        <dbReference type="PROSITE" id="PS51387"/>
    </source>
</evidence>
<dbReference type="GO" id="GO:0016491">
    <property type="term" value="F:oxidoreductase activity"/>
    <property type="evidence" value="ECO:0007669"/>
    <property type="project" value="UniProtKB-KW"/>
</dbReference>
<feature type="domain" description="FAD-binding PCMH-type" evidence="8">
    <location>
        <begin position="51"/>
        <end position="226"/>
    </location>
</feature>
<evidence type="ECO:0000313" key="10">
    <source>
        <dbReference type="Proteomes" id="UP001085076"/>
    </source>
</evidence>
<dbReference type="InterPro" id="IPR006094">
    <property type="entry name" value="Oxid_FAD_bind_N"/>
</dbReference>
<dbReference type="Gene3D" id="3.30.43.10">
    <property type="entry name" value="Uridine Diphospho-n-acetylenolpyruvylglucosamine Reductase, domain 2"/>
    <property type="match status" value="1"/>
</dbReference>
<gene>
    <name evidence="9" type="ORF">J5N97_017768</name>
</gene>
<keyword evidence="6" id="KW-0560">Oxidoreductase</keyword>
<keyword evidence="10" id="KW-1185">Reference proteome</keyword>
<dbReference type="AlphaFoldDB" id="A0A9D5CNV6"/>
<name>A0A9D5CNV6_9LILI</name>
<evidence type="ECO:0000256" key="5">
    <source>
        <dbReference type="ARBA" id="ARBA00022827"/>
    </source>
</evidence>
<dbReference type="InterPro" id="IPR036318">
    <property type="entry name" value="FAD-bd_PCMH-like_sf"/>
</dbReference>
<reference evidence="9" key="2">
    <citation type="journal article" date="2022" name="Hortic Res">
        <title>The genome of Dioscorea zingiberensis sheds light on the biosynthesis, origin and evolution of the medicinally important diosgenin saponins.</title>
        <authorList>
            <person name="Li Y."/>
            <person name="Tan C."/>
            <person name="Li Z."/>
            <person name="Guo J."/>
            <person name="Li S."/>
            <person name="Chen X."/>
            <person name="Wang C."/>
            <person name="Dai X."/>
            <person name="Yang H."/>
            <person name="Song W."/>
            <person name="Hou L."/>
            <person name="Xu J."/>
            <person name="Tong Z."/>
            <person name="Xu A."/>
            <person name="Yuan X."/>
            <person name="Wang W."/>
            <person name="Yang Q."/>
            <person name="Chen L."/>
            <person name="Sun Z."/>
            <person name="Wang K."/>
            <person name="Pan B."/>
            <person name="Chen J."/>
            <person name="Bao Y."/>
            <person name="Liu F."/>
            <person name="Qi X."/>
            <person name="Gang D.R."/>
            <person name="Wen J."/>
            <person name="Li J."/>
        </authorList>
    </citation>
    <scope>NUCLEOTIDE SEQUENCE</scope>
    <source>
        <strain evidence="9">Dzin_1.0</strain>
    </source>
</reference>
<proteinExistence type="inferred from homology"/>
<evidence type="ECO:0000256" key="1">
    <source>
        <dbReference type="ARBA" id="ARBA00001974"/>
    </source>
</evidence>
<evidence type="ECO:0000256" key="2">
    <source>
        <dbReference type="ARBA" id="ARBA00005466"/>
    </source>
</evidence>
<dbReference type="PANTHER" id="PTHR32448">
    <property type="entry name" value="OS08G0158400 PROTEIN"/>
    <property type="match status" value="1"/>
</dbReference>
<dbReference type="PROSITE" id="PS00862">
    <property type="entry name" value="OX2_COVAL_FAD"/>
    <property type="match status" value="1"/>
</dbReference>
<dbReference type="InterPro" id="IPR016169">
    <property type="entry name" value="FAD-bd_PCMH_sub2"/>
</dbReference>
<evidence type="ECO:0000256" key="6">
    <source>
        <dbReference type="ARBA" id="ARBA00023002"/>
    </source>
</evidence>
<comment type="cofactor">
    <cofactor evidence="1">
        <name>FAD</name>
        <dbReference type="ChEBI" id="CHEBI:57692"/>
    </cofactor>
</comment>
<dbReference type="InterPro" id="IPR016167">
    <property type="entry name" value="FAD-bd_PCMH_sub1"/>
</dbReference>
<dbReference type="Proteomes" id="UP001085076">
    <property type="component" value="Miscellaneous, Linkage group lg04"/>
</dbReference>
<dbReference type="Pfam" id="PF01565">
    <property type="entry name" value="FAD_binding_4"/>
    <property type="match status" value="1"/>
</dbReference>
<keyword evidence="3" id="KW-0285">Flavoprotein</keyword>
<dbReference type="EMBL" id="JAGGNH010000004">
    <property type="protein sequence ID" value="KAJ0975803.1"/>
    <property type="molecule type" value="Genomic_DNA"/>
</dbReference>
<evidence type="ECO:0000256" key="7">
    <source>
        <dbReference type="ARBA" id="ARBA00023180"/>
    </source>
</evidence>
<dbReference type="Gene3D" id="3.40.462.20">
    <property type="match status" value="1"/>
</dbReference>
<dbReference type="Gene3D" id="3.30.465.10">
    <property type="match status" value="1"/>
</dbReference>
<evidence type="ECO:0000256" key="3">
    <source>
        <dbReference type="ARBA" id="ARBA00022630"/>
    </source>
</evidence>
<reference evidence="9" key="1">
    <citation type="submission" date="2021-03" db="EMBL/GenBank/DDBJ databases">
        <authorList>
            <person name="Li Z."/>
            <person name="Yang C."/>
        </authorList>
    </citation>
    <scope>NUCLEOTIDE SEQUENCE</scope>
    <source>
        <strain evidence="9">Dzin_1.0</strain>
        <tissue evidence="9">Leaf</tissue>
    </source>
</reference>